<proteinExistence type="predicted"/>
<reference evidence="1 2" key="1">
    <citation type="journal article" date="2016" name="Mol. Biol. Evol.">
        <title>Comparative Genomics of Early-Diverging Mushroom-Forming Fungi Provides Insights into the Origins of Lignocellulose Decay Capabilities.</title>
        <authorList>
            <person name="Nagy L.G."/>
            <person name="Riley R."/>
            <person name="Tritt A."/>
            <person name="Adam C."/>
            <person name="Daum C."/>
            <person name="Floudas D."/>
            <person name="Sun H."/>
            <person name="Yadav J.S."/>
            <person name="Pangilinan J."/>
            <person name="Larsson K.H."/>
            <person name="Matsuura K."/>
            <person name="Barry K."/>
            <person name="Labutti K."/>
            <person name="Kuo R."/>
            <person name="Ohm R.A."/>
            <person name="Bhattacharya S.S."/>
            <person name="Shirouzu T."/>
            <person name="Yoshinaga Y."/>
            <person name="Martin F.M."/>
            <person name="Grigoriev I.V."/>
            <person name="Hibbett D.S."/>
        </authorList>
    </citation>
    <scope>NUCLEOTIDE SEQUENCE [LARGE SCALE GENOMIC DNA]</scope>
    <source>
        <strain evidence="1 2">CBS 109695</strain>
    </source>
</reference>
<gene>
    <name evidence="1" type="ORF">FIBSPDRAFT_186045</name>
</gene>
<keyword evidence="2" id="KW-1185">Reference proteome</keyword>
<protein>
    <submittedName>
        <fullName evidence="1">Uncharacterized protein</fullName>
    </submittedName>
</protein>
<dbReference type="AlphaFoldDB" id="A0A166AAW7"/>
<evidence type="ECO:0000313" key="1">
    <source>
        <dbReference type="EMBL" id="KZP11422.1"/>
    </source>
</evidence>
<dbReference type="EMBL" id="KV417663">
    <property type="protein sequence ID" value="KZP11422.1"/>
    <property type="molecule type" value="Genomic_DNA"/>
</dbReference>
<evidence type="ECO:0000313" key="2">
    <source>
        <dbReference type="Proteomes" id="UP000076532"/>
    </source>
</evidence>
<dbReference type="Proteomes" id="UP000076532">
    <property type="component" value="Unassembled WGS sequence"/>
</dbReference>
<accession>A0A166AAW7</accession>
<organism evidence="1 2">
    <name type="scientific">Athelia psychrophila</name>
    <dbReference type="NCBI Taxonomy" id="1759441"/>
    <lineage>
        <taxon>Eukaryota</taxon>
        <taxon>Fungi</taxon>
        <taxon>Dikarya</taxon>
        <taxon>Basidiomycota</taxon>
        <taxon>Agaricomycotina</taxon>
        <taxon>Agaricomycetes</taxon>
        <taxon>Agaricomycetidae</taxon>
        <taxon>Atheliales</taxon>
        <taxon>Atheliaceae</taxon>
        <taxon>Athelia</taxon>
    </lineage>
</organism>
<name>A0A166AAW7_9AGAM</name>
<sequence length="132" mass="15066">MQQSISYHGFSLTGTENTRRLQDQFPPLVGAAVKALYISERALTFKSNRKHWADFVQFIQEGVSGVIMSLYGAREPSPSVKLNTWMLLEALAKVETEIDAPWDVKVFRRIRSIRSSIDRGNEEACHWRAEPV</sequence>